<accession>A0AA89PTN9</accession>
<keyword evidence="1" id="KW-0472">Membrane</keyword>
<dbReference type="RefSeq" id="WP_183946574.1">
    <property type="nucleotide sequence ID" value="NZ_CP047491.1"/>
</dbReference>
<protein>
    <submittedName>
        <fullName evidence="2">Uncharacterized protein</fullName>
    </submittedName>
</protein>
<dbReference type="Proteomes" id="UP000563601">
    <property type="component" value="Unassembled WGS sequence"/>
</dbReference>
<name>A0AA89PTN9_9GAMM</name>
<gene>
    <name evidence="2" type="ORF">HNQ53_001075</name>
</gene>
<dbReference type="AlphaFoldDB" id="A0AA89PTN9"/>
<evidence type="ECO:0000313" key="3">
    <source>
        <dbReference type="Proteomes" id="UP000563601"/>
    </source>
</evidence>
<reference evidence="2 3" key="1">
    <citation type="submission" date="2020-08" db="EMBL/GenBank/DDBJ databases">
        <title>Genomic Encyclopedia of Type Strains, Phase IV (KMG-IV): sequencing the most valuable type-strain genomes for metagenomic binning, comparative biology and taxonomic classification.</title>
        <authorList>
            <person name="Goeker M."/>
        </authorList>
    </citation>
    <scope>NUCLEOTIDE SEQUENCE [LARGE SCALE GENOMIC DNA]</scope>
    <source>
        <strain evidence="2 3">DSM 11525</strain>
    </source>
</reference>
<evidence type="ECO:0000256" key="1">
    <source>
        <dbReference type="SAM" id="Phobius"/>
    </source>
</evidence>
<proteinExistence type="predicted"/>
<comment type="caution">
    <text evidence="2">The sequence shown here is derived from an EMBL/GenBank/DDBJ whole genome shotgun (WGS) entry which is preliminary data.</text>
</comment>
<organism evidence="2 3">
    <name type="scientific">Microbulbifer hydrolyticus</name>
    <dbReference type="NCBI Taxonomy" id="48074"/>
    <lineage>
        <taxon>Bacteria</taxon>
        <taxon>Pseudomonadati</taxon>
        <taxon>Pseudomonadota</taxon>
        <taxon>Gammaproteobacteria</taxon>
        <taxon>Cellvibrionales</taxon>
        <taxon>Microbulbiferaceae</taxon>
        <taxon>Microbulbifer</taxon>
    </lineage>
</organism>
<feature type="transmembrane region" description="Helical" evidence="1">
    <location>
        <begin position="36"/>
        <end position="55"/>
    </location>
</feature>
<keyword evidence="1" id="KW-0812">Transmembrane</keyword>
<dbReference type="EMBL" id="JACHHR010000001">
    <property type="protein sequence ID" value="MBB5210887.1"/>
    <property type="molecule type" value="Genomic_DNA"/>
</dbReference>
<keyword evidence="1" id="KW-1133">Transmembrane helix</keyword>
<evidence type="ECO:0000313" key="2">
    <source>
        <dbReference type="EMBL" id="MBB5210887.1"/>
    </source>
</evidence>
<sequence>MIEDNESCPHCGSLTDSELLQLLEEIEKQQSGNRRIGIIFGFAAAIVLAILLASAL</sequence>